<evidence type="ECO:0000256" key="1">
    <source>
        <dbReference type="ARBA" id="ARBA00004651"/>
    </source>
</evidence>
<proteinExistence type="predicted"/>
<evidence type="ECO:0000256" key="5">
    <source>
        <dbReference type="ARBA" id="ARBA00023136"/>
    </source>
</evidence>
<gene>
    <name evidence="8" type="ORF">SAMN05421548_11453</name>
</gene>
<dbReference type="OrthoDB" id="5298807at2"/>
<evidence type="ECO:0000259" key="7">
    <source>
        <dbReference type="Pfam" id="PF06271"/>
    </source>
</evidence>
<keyword evidence="3 6" id="KW-0812">Transmembrane</keyword>
<evidence type="ECO:0000313" key="8">
    <source>
        <dbReference type="EMBL" id="SDD08916.1"/>
    </source>
</evidence>
<feature type="domain" description="RDD" evidence="7">
    <location>
        <begin position="24"/>
        <end position="169"/>
    </location>
</feature>
<dbReference type="InterPro" id="IPR051791">
    <property type="entry name" value="Pra-immunoreactive"/>
</dbReference>
<dbReference type="STRING" id="416944.SAMN05421548_11453"/>
<evidence type="ECO:0000256" key="2">
    <source>
        <dbReference type="ARBA" id="ARBA00022475"/>
    </source>
</evidence>
<keyword evidence="9" id="KW-1185">Reference proteome</keyword>
<dbReference type="GO" id="GO:0005886">
    <property type="term" value="C:plasma membrane"/>
    <property type="evidence" value="ECO:0007669"/>
    <property type="project" value="UniProtKB-SubCell"/>
</dbReference>
<dbReference type="PANTHER" id="PTHR36115">
    <property type="entry name" value="PROLINE-RICH ANTIGEN HOMOLOG-RELATED"/>
    <property type="match status" value="1"/>
</dbReference>
<dbReference type="PANTHER" id="PTHR36115:SF10">
    <property type="entry name" value="RDD DOMAIN-CONTAINING PROTEIN"/>
    <property type="match status" value="1"/>
</dbReference>
<protein>
    <submittedName>
        <fullName evidence="8">Uncharacterized membrane protein YckC, RDD family</fullName>
    </submittedName>
</protein>
<dbReference type="Pfam" id="PF06271">
    <property type="entry name" value="RDD"/>
    <property type="match status" value="1"/>
</dbReference>
<dbReference type="EMBL" id="FMYQ01000014">
    <property type="protein sequence ID" value="SDD08916.1"/>
    <property type="molecule type" value="Genomic_DNA"/>
</dbReference>
<dbReference type="InterPro" id="IPR010432">
    <property type="entry name" value="RDD"/>
</dbReference>
<keyword evidence="5 6" id="KW-0472">Membrane</keyword>
<dbReference type="RefSeq" id="WP_091998314.1">
    <property type="nucleotide sequence ID" value="NZ_FMYQ01000014.1"/>
</dbReference>
<comment type="subcellular location">
    <subcellularLocation>
        <location evidence="1">Cell membrane</location>
        <topology evidence="1">Multi-pass membrane protein</topology>
    </subcellularLocation>
</comment>
<keyword evidence="2" id="KW-1003">Cell membrane</keyword>
<evidence type="ECO:0000313" key="9">
    <source>
        <dbReference type="Proteomes" id="UP000198908"/>
    </source>
</evidence>
<feature type="transmembrane region" description="Helical" evidence="6">
    <location>
        <begin position="65"/>
        <end position="82"/>
    </location>
</feature>
<evidence type="ECO:0000256" key="3">
    <source>
        <dbReference type="ARBA" id="ARBA00022692"/>
    </source>
</evidence>
<sequence>MSESAQAAALPPTAAEPLKPVPVSIRRRLAALVYESVLLFGVVFAAGLAFSLALQQRNGFTHHNLMAAWIIFVAGAYFVGFWHKGGQTLPMKTWRLRVVGPDGAPPTLARAALRYFAAWLWFLPPLALHPLLHLTIPHPLALATVWFATWAASARFAGDRQFLHDRMAGTRIIATVASAPQRATA</sequence>
<keyword evidence="4 6" id="KW-1133">Transmembrane helix</keyword>
<dbReference type="Proteomes" id="UP000198908">
    <property type="component" value="Unassembled WGS sequence"/>
</dbReference>
<organism evidence="8 9">
    <name type="scientific">Paraburkholderia lycopersici</name>
    <dbReference type="NCBI Taxonomy" id="416944"/>
    <lineage>
        <taxon>Bacteria</taxon>
        <taxon>Pseudomonadati</taxon>
        <taxon>Pseudomonadota</taxon>
        <taxon>Betaproteobacteria</taxon>
        <taxon>Burkholderiales</taxon>
        <taxon>Burkholderiaceae</taxon>
        <taxon>Paraburkholderia</taxon>
    </lineage>
</organism>
<reference evidence="9" key="1">
    <citation type="submission" date="2016-09" db="EMBL/GenBank/DDBJ databases">
        <authorList>
            <person name="Varghese N."/>
            <person name="Submissions S."/>
        </authorList>
    </citation>
    <scope>NUCLEOTIDE SEQUENCE [LARGE SCALE GENOMIC DNA]</scope>
    <source>
        <strain evidence="9">TNe-862</strain>
    </source>
</reference>
<name>A0A1G6RY96_9BURK</name>
<dbReference type="AlphaFoldDB" id="A0A1G6RY96"/>
<accession>A0A1G6RY96</accession>
<evidence type="ECO:0000256" key="4">
    <source>
        <dbReference type="ARBA" id="ARBA00022989"/>
    </source>
</evidence>
<evidence type="ECO:0000256" key="6">
    <source>
        <dbReference type="SAM" id="Phobius"/>
    </source>
</evidence>
<feature type="transmembrane region" description="Helical" evidence="6">
    <location>
        <begin position="29"/>
        <end position="53"/>
    </location>
</feature>